<gene>
    <name evidence="5" type="ORF">VB854_23095</name>
</gene>
<dbReference type="RefSeq" id="WP_323272363.1">
    <property type="nucleotide sequence ID" value="NZ_JAYGHT010000139.1"/>
</dbReference>
<dbReference type="InterPro" id="IPR049625">
    <property type="entry name" value="Glyco_transf_61_cat"/>
</dbReference>
<evidence type="ECO:0000256" key="1">
    <source>
        <dbReference type="ARBA" id="ARBA00022676"/>
    </source>
</evidence>
<dbReference type="EMBL" id="JAYGHT010000139">
    <property type="protein sequence ID" value="MEA5521831.1"/>
    <property type="molecule type" value="Genomic_DNA"/>
</dbReference>
<dbReference type="Proteomes" id="UP001301728">
    <property type="component" value="Unassembled WGS sequence"/>
</dbReference>
<evidence type="ECO:0000256" key="3">
    <source>
        <dbReference type="ARBA" id="ARBA00023180"/>
    </source>
</evidence>
<protein>
    <submittedName>
        <fullName evidence="5">Glycosyltransferase family 61 protein</fullName>
        <ecNumber evidence="5">2.4.-.-</ecNumber>
    </submittedName>
</protein>
<feature type="domain" description="Glycosyltransferase 61 catalytic" evidence="4">
    <location>
        <begin position="188"/>
        <end position="357"/>
    </location>
</feature>
<accession>A0ABU5U3R4</accession>
<comment type="caution">
    <text evidence="5">The sequence shown here is derived from an EMBL/GenBank/DDBJ whole genome shotgun (WGS) entry which is preliminary data.</text>
</comment>
<dbReference type="InterPro" id="IPR007657">
    <property type="entry name" value="Glycosyltransferase_61"/>
</dbReference>
<keyword evidence="3" id="KW-0325">Glycoprotein</keyword>
<sequence length="427" mass="50177">MMKTQAQVQRRISQRYLALLNEERQRRLKAIKTHLIDHPNAPLSKNNLIFTLVDSIPILRLLRFRQTIHPKETLGDNVENYQVLFPPEKVPFGVNEIDRDFLKICLYYKKDYFERSEIFVCDVVPAYVHMGLGTICTKDFRAIVDSGMQYRVTIARWRLAYFDRLKLLWSQHLPIAALYIFSLSAENFWHFLYDSIPRIYSAMLARPNQKLTVLVPDTLPNSFKELLSCVLPENFDTISVPQGSWVKVDRLIMPSYVSRCENGFLPSEYYEYIRNCVFKKFDLATVENPTERIYISRAHAKHRRVLNEDEIIQYLNNYGFKVVFLEKMSFREQVKLFTQAEVIVAPHGAGLATTLFSGKIKILVLYPESSPTPFFFTQFKGLGQEHYFITHDQFDENADFKVDLFEFKQVLQEQMKLQPKPENSHRI</sequence>
<keyword evidence="6" id="KW-1185">Reference proteome</keyword>
<evidence type="ECO:0000313" key="6">
    <source>
        <dbReference type="Proteomes" id="UP001301728"/>
    </source>
</evidence>
<dbReference type="EC" id="2.4.-.-" evidence="5"/>
<evidence type="ECO:0000313" key="5">
    <source>
        <dbReference type="EMBL" id="MEA5521831.1"/>
    </source>
</evidence>
<organism evidence="5 6">
    <name type="scientific">Limnoraphis robusta CCNP1315</name>
    <dbReference type="NCBI Taxonomy" id="3110306"/>
    <lineage>
        <taxon>Bacteria</taxon>
        <taxon>Bacillati</taxon>
        <taxon>Cyanobacteriota</taxon>
        <taxon>Cyanophyceae</taxon>
        <taxon>Oscillatoriophycideae</taxon>
        <taxon>Oscillatoriales</taxon>
        <taxon>Sirenicapillariaceae</taxon>
        <taxon>Limnoraphis</taxon>
    </lineage>
</organism>
<name>A0ABU5U3R4_9CYAN</name>
<proteinExistence type="predicted"/>
<dbReference type="GO" id="GO:0016757">
    <property type="term" value="F:glycosyltransferase activity"/>
    <property type="evidence" value="ECO:0007669"/>
    <property type="project" value="UniProtKB-KW"/>
</dbReference>
<evidence type="ECO:0000256" key="2">
    <source>
        <dbReference type="ARBA" id="ARBA00022679"/>
    </source>
</evidence>
<reference evidence="5 6" key="1">
    <citation type="submission" date="2023-12" db="EMBL/GenBank/DDBJ databases">
        <title>Baltic Sea Cyanobacteria.</title>
        <authorList>
            <person name="Delbaje E."/>
            <person name="Fewer D.P."/>
            <person name="Shishido T.K."/>
        </authorList>
    </citation>
    <scope>NUCLEOTIDE SEQUENCE [LARGE SCALE GENOMIC DNA]</scope>
    <source>
        <strain evidence="5 6">CCNP 1315</strain>
    </source>
</reference>
<keyword evidence="2 5" id="KW-0808">Transferase</keyword>
<keyword evidence="1 5" id="KW-0328">Glycosyltransferase</keyword>
<dbReference type="PANTHER" id="PTHR20961">
    <property type="entry name" value="GLYCOSYLTRANSFERASE"/>
    <property type="match status" value="1"/>
</dbReference>
<dbReference type="Pfam" id="PF04577">
    <property type="entry name" value="Glyco_transf_61"/>
    <property type="match status" value="1"/>
</dbReference>
<evidence type="ECO:0000259" key="4">
    <source>
        <dbReference type="Pfam" id="PF04577"/>
    </source>
</evidence>